<dbReference type="PANTHER" id="PTHR43335:SF4">
    <property type="entry name" value="ABC TRANSPORTER, ATP-BINDING PROTEIN"/>
    <property type="match status" value="1"/>
</dbReference>
<name>A0A3D9SLY6_9BACL</name>
<accession>A0A3D9SLY6</accession>
<dbReference type="PANTHER" id="PTHR43335">
    <property type="entry name" value="ABC TRANSPORTER, ATP-BINDING PROTEIN"/>
    <property type="match status" value="1"/>
</dbReference>
<gene>
    <name evidence="6" type="ORF">A8990_104117</name>
</gene>
<keyword evidence="2" id="KW-0813">Transport</keyword>
<feature type="domain" description="Daunorubicin resistance ATP-binding protein DrrA1/2-like C-terminal" evidence="5">
    <location>
        <begin position="40"/>
        <end position="123"/>
    </location>
</feature>
<dbReference type="InterPro" id="IPR025302">
    <property type="entry name" value="DrrA1/2-like_C"/>
</dbReference>
<dbReference type="EMBL" id="QTTN01000004">
    <property type="protein sequence ID" value="REE91609.1"/>
    <property type="molecule type" value="Genomic_DNA"/>
</dbReference>
<dbReference type="SUPFAM" id="SSF52540">
    <property type="entry name" value="P-loop containing nucleoside triphosphate hydrolases"/>
    <property type="match status" value="1"/>
</dbReference>
<evidence type="ECO:0000256" key="1">
    <source>
        <dbReference type="ARBA" id="ARBA00005417"/>
    </source>
</evidence>
<keyword evidence="7" id="KW-1185">Reference proteome</keyword>
<dbReference type="GO" id="GO:0005524">
    <property type="term" value="F:ATP binding"/>
    <property type="evidence" value="ECO:0007669"/>
    <property type="project" value="UniProtKB-KW"/>
</dbReference>
<evidence type="ECO:0000256" key="3">
    <source>
        <dbReference type="ARBA" id="ARBA00022741"/>
    </source>
</evidence>
<evidence type="ECO:0000313" key="6">
    <source>
        <dbReference type="EMBL" id="REE91609.1"/>
    </source>
</evidence>
<evidence type="ECO:0000256" key="2">
    <source>
        <dbReference type="ARBA" id="ARBA00022448"/>
    </source>
</evidence>
<organism evidence="6 7">
    <name type="scientific">Paenibacillus taihuensis</name>
    <dbReference type="NCBI Taxonomy" id="1156355"/>
    <lineage>
        <taxon>Bacteria</taxon>
        <taxon>Bacillati</taxon>
        <taxon>Bacillota</taxon>
        <taxon>Bacilli</taxon>
        <taxon>Bacillales</taxon>
        <taxon>Paenibacillaceae</taxon>
        <taxon>Paenibacillus</taxon>
    </lineage>
</organism>
<evidence type="ECO:0000256" key="4">
    <source>
        <dbReference type="ARBA" id="ARBA00022840"/>
    </source>
</evidence>
<keyword evidence="4 6" id="KW-0067">ATP-binding</keyword>
<dbReference type="AlphaFoldDB" id="A0A3D9SLY6"/>
<sequence length="127" mass="14430">MKLTKQGKSILISSHLLTELEMICDRVGVIDRGKWVTTATLADLRSGSMNDRLTLEVNAPEEAIRILKSAHPDLQLFRGEGNEIDILEFDEILNHVLSTLIQNNVEIHNIERKKQTLEDVFLQIPND</sequence>
<reference evidence="6 7" key="1">
    <citation type="submission" date="2018-08" db="EMBL/GenBank/DDBJ databases">
        <title>Genomic Encyclopedia of Type Strains, Phase III (KMG-III): the genomes of soil and plant-associated and newly described type strains.</title>
        <authorList>
            <person name="Whitman W."/>
        </authorList>
    </citation>
    <scope>NUCLEOTIDE SEQUENCE [LARGE SCALE GENOMIC DNA]</scope>
    <source>
        <strain evidence="6 7">CGMCC 1.10966</strain>
    </source>
</reference>
<protein>
    <submittedName>
        <fullName evidence="6">ABC-2 type transport system ATP-binding protein</fullName>
    </submittedName>
</protein>
<comment type="similarity">
    <text evidence="1">Belongs to the ABC transporter superfamily.</text>
</comment>
<dbReference type="Pfam" id="PF13732">
    <property type="entry name" value="DrrA1-3_C"/>
    <property type="match status" value="1"/>
</dbReference>
<evidence type="ECO:0000313" key="7">
    <source>
        <dbReference type="Proteomes" id="UP000256304"/>
    </source>
</evidence>
<dbReference type="Gene3D" id="3.40.50.300">
    <property type="entry name" value="P-loop containing nucleotide triphosphate hydrolases"/>
    <property type="match status" value="1"/>
</dbReference>
<dbReference type="Proteomes" id="UP000256304">
    <property type="component" value="Unassembled WGS sequence"/>
</dbReference>
<keyword evidence="3" id="KW-0547">Nucleotide-binding</keyword>
<dbReference type="OrthoDB" id="9804819at2"/>
<comment type="caution">
    <text evidence="6">The sequence shown here is derived from an EMBL/GenBank/DDBJ whole genome shotgun (WGS) entry which is preliminary data.</text>
</comment>
<dbReference type="InterPro" id="IPR027417">
    <property type="entry name" value="P-loop_NTPase"/>
</dbReference>
<proteinExistence type="inferred from homology"/>
<evidence type="ECO:0000259" key="5">
    <source>
        <dbReference type="Pfam" id="PF13732"/>
    </source>
</evidence>